<dbReference type="STRING" id="1802471.A2115_00195"/>
<evidence type="ECO:0000313" key="1">
    <source>
        <dbReference type="EMBL" id="OGM01860.1"/>
    </source>
</evidence>
<proteinExistence type="predicted"/>
<comment type="caution">
    <text evidence="1">The sequence shown here is derived from an EMBL/GenBank/DDBJ whole genome shotgun (WGS) entry which is preliminary data.</text>
</comment>
<reference evidence="1 2" key="1">
    <citation type="journal article" date="2016" name="Nat. Commun.">
        <title>Thousands of microbial genomes shed light on interconnected biogeochemical processes in an aquifer system.</title>
        <authorList>
            <person name="Anantharaman K."/>
            <person name="Brown C.T."/>
            <person name="Hug L.A."/>
            <person name="Sharon I."/>
            <person name="Castelle C.J."/>
            <person name="Probst A.J."/>
            <person name="Thomas B.C."/>
            <person name="Singh A."/>
            <person name="Wilkins M.J."/>
            <person name="Karaoz U."/>
            <person name="Brodie E.L."/>
            <person name="Williams K.H."/>
            <person name="Hubbard S.S."/>
            <person name="Banfield J.F."/>
        </authorList>
    </citation>
    <scope>NUCLEOTIDE SEQUENCE [LARGE SCALE GENOMIC DNA]</scope>
</reference>
<name>A0A1F7WGE4_9BACT</name>
<evidence type="ECO:0008006" key="3">
    <source>
        <dbReference type="Google" id="ProtNLM"/>
    </source>
</evidence>
<dbReference type="AlphaFoldDB" id="A0A1F7WGE4"/>
<evidence type="ECO:0000313" key="2">
    <source>
        <dbReference type="Proteomes" id="UP000176198"/>
    </source>
</evidence>
<gene>
    <name evidence="1" type="ORF">A2115_00195</name>
</gene>
<dbReference type="EMBL" id="MGFJ01000036">
    <property type="protein sequence ID" value="OGM01860.1"/>
    <property type="molecule type" value="Genomic_DNA"/>
</dbReference>
<dbReference type="Proteomes" id="UP000176198">
    <property type="component" value="Unassembled WGS sequence"/>
</dbReference>
<accession>A0A1F7WGE4</accession>
<sequence length="229" mass="25207">MGKKKKSLIFLGLFLIFVILAVAAPGIIPVKEISCQSQFGPCRSELENSLKTFEGKSLKEARAGIKSLLKADVLIDSFDVRFKLPSGYEVLLIEKKPVYALWDLGKKAAALVDRQGYIIAIVPSTNLPTLKGDNLFEGVGQTLGEEKLFALEVLSQMFQFYQVKEGALSKDSLIIEVDDGPRVIFPLQGDKGVLISSLRLIISKLESEEGGKSKLAIIDLRYKNPVVTY</sequence>
<protein>
    <recommendedName>
        <fullName evidence="3">POTRA domain-containing protein</fullName>
    </recommendedName>
</protein>
<organism evidence="1 2">
    <name type="scientific">Candidatus Woesebacteria bacterium GWA1_41_8</name>
    <dbReference type="NCBI Taxonomy" id="1802471"/>
    <lineage>
        <taxon>Bacteria</taxon>
        <taxon>Candidatus Woeseibacteriota</taxon>
    </lineage>
</organism>